<dbReference type="AlphaFoldDB" id="A0AAV7K381"/>
<sequence>MNSTVYNTQPFPFSHISGFTFYPPKSLPKEPDKIDTLLYVNGPRSGYKHNLIQGELSRDFLAGISCTICKGILNLPTLLPNNAKACQNCTNYRVQIDQTLTNSILGFNIYCPNYKRGCSWSGAVNSVIQHLEKNCDFVYLKCGYVEMGLCLRAEVLMRHQLIEHHKKAHAAIERILDEVSTLKKEVDQKTQENRMLMLENQFLKQTYQDGTIIIRIQDFNECIGHTISSPIFQTRTPPNIEATFGYNLQITMIIGSDNIISALVTVKDGHSDEVLPWPMLVNYSVTIFSYLNDSLNVVCTLSCDQIPPECREKGSEQAYGWSPLTTYQELCNRILLKDKTVYFKVKDKQAKENLKFLRNENKERFKLTLAIEKEKQDKEEAAKSAYIGWLTKKYRQRKLEKQSKSN</sequence>
<name>A0AAV7K381_9METZ</name>
<keyword evidence="1" id="KW-0175">Coiled coil</keyword>
<dbReference type="Gene3D" id="2.60.210.10">
    <property type="entry name" value="Apoptosis, Tumor Necrosis Factor Receptor Associated Protein 2, Chain A"/>
    <property type="match status" value="1"/>
</dbReference>
<keyword evidence="2" id="KW-0675">Receptor</keyword>
<proteinExistence type="predicted"/>
<accession>A0AAV7K381</accession>
<evidence type="ECO:0000313" key="2">
    <source>
        <dbReference type="EMBL" id="KAI6655515.1"/>
    </source>
</evidence>
<dbReference type="SUPFAM" id="SSF49599">
    <property type="entry name" value="TRAF domain-like"/>
    <property type="match status" value="2"/>
</dbReference>
<comment type="caution">
    <text evidence="2">The sequence shown here is derived from an EMBL/GenBank/DDBJ whole genome shotgun (WGS) entry which is preliminary data.</text>
</comment>
<gene>
    <name evidence="2" type="ORF">LOD99_2014</name>
</gene>
<organism evidence="2 3">
    <name type="scientific">Oopsacas minuta</name>
    <dbReference type="NCBI Taxonomy" id="111878"/>
    <lineage>
        <taxon>Eukaryota</taxon>
        <taxon>Metazoa</taxon>
        <taxon>Porifera</taxon>
        <taxon>Hexactinellida</taxon>
        <taxon>Hexasterophora</taxon>
        <taxon>Lyssacinosida</taxon>
        <taxon>Leucopsacidae</taxon>
        <taxon>Oopsacas</taxon>
    </lineage>
</organism>
<feature type="coiled-coil region" evidence="1">
    <location>
        <begin position="165"/>
        <end position="199"/>
    </location>
</feature>
<dbReference type="InterPro" id="IPR008974">
    <property type="entry name" value="TRAF-like"/>
</dbReference>
<evidence type="ECO:0000313" key="3">
    <source>
        <dbReference type="Proteomes" id="UP001165289"/>
    </source>
</evidence>
<keyword evidence="3" id="KW-1185">Reference proteome</keyword>
<protein>
    <submittedName>
        <fullName evidence="2">TNF receptor-associated factor 4</fullName>
    </submittedName>
</protein>
<dbReference type="EMBL" id="JAKMXF010000188">
    <property type="protein sequence ID" value="KAI6655515.1"/>
    <property type="molecule type" value="Genomic_DNA"/>
</dbReference>
<reference evidence="2 3" key="1">
    <citation type="journal article" date="2023" name="BMC Biol.">
        <title>The compact genome of the sponge Oopsacas minuta (Hexactinellida) is lacking key metazoan core genes.</title>
        <authorList>
            <person name="Santini S."/>
            <person name="Schenkelaars Q."/>
            <person name="Jourda C."/>
            <person name="Duchesne M."/>
            <person name="Belahbib H."/>
            <person name="Rocher C."/>
            <person name="Selva M."/>
            <person name="Riesgo A."/>
            <person name="Vervoort M."/>
            <person name="Leys S.P."/>
            <person name="Kodjabachian L."/>
            <person name="Le Bivic A."/>
            <person name="Borchiellini C."/>
            <person name="Claverie J.M."/>
            <person name="Renard E."/>
        </authorList>
    </citation>
    <scope>NUCLEOTIDE SEQUENCE [LARGE SCALE GENOMIC DNA]</scope>
    <source>
        <strain evidence="2">SPO-2</strain>
    </source>
</reference>
<dbReference type="Proteomes" id="UP001165289">
    <property type="component" value="Unassembled WGS sequence"/>
</dbReference>
<evidence type="ECO:0000256" key="1">
    <source>
        <dbReference type="SAM" id="Coils"/>
    </source>
</evidence>